<evidence type="ECO:0000313" key="3">
    <source>
        <dbReference type="Proteomes" id="UP000233249"/>
    </source>
</evidence>
<dbReference type="NCBIfam" id="TIGR01653">
    <property type="entry name" value="lactococcin_972"/>
    <property type="match status" value="1"/>
</dbReference>
<feature type="chain" id="PRO_5038599579" evidence="1">
    <location>
        <begin position="31"/>
        <end position="100"/>
    </location>
</feature>
<proteinExistence type="predicted"/>
<protein>
    <submittedName>
        <fullName evidence="2">Lactococcin 972 family bacteriocin</fullName>
    </submittedName>
</protein>
<accession>A0A2N0X7L8</accession>
<evidence type="ECO:0000256" key="1">
    <source>
        <dbReference type="SAM" id="SignalP"/>
    </source>
</evidence>
<reference evidence="2 3" key="1">
    <citation type="submission" date="2017-12" db="EMBL/GenBank/DDBJ databases">
        <title>Corynebacterium mastitidis 16-1433 Genome.</title>
        <authorList>
            <person name="Gulvik C.A."/>
        </authorList>
    </citation>
    <scope>NUCLEOTIDE SEQUENCE [LARGE SCALE GENOMIC DNA]</scope>
    <source>
        <strain evidence="2 3">16-1433</strain>
    </source>
</reference>
<organism evidence="2 3">
    <name type="scientific">Corynebacterium mastitidis</name>
    <dbReference type="NCBI Taxonomy" id="161890"/>
    <lineage>
        <taxon>Bacteria</taxon>
        <taxon>Bacillati</taxon>
        <taxon>Actinomycetota</taxon>
        <taxon>Actinomycetes</taxon>
        <taxon>Mycobacteriales</taxon>
        <taxon>Corynebacteriaceae</taxon>
        <taxon>Corynebacterium</taxon>
    </lineage>
</organism>
<dbReference type="Proteomes" id="UP000233249">
    <property type="component" value="Unassembled WGS sequence"/>
</dbReference>
<evidence type="ECO:0000313" key="2">
    <source>
        <dbReference type="EMBL" id="PKF68693.1"/>
    </source>
</evidence>
<dbReference type="Gene3D" id="2.60.40.2850">
    <property type="match status" value="1"/>
</dbReference>
<dbReference type="Pfam" id="PF09683">
    <property type="entry name" value="Lactococcin_972"/>
    <property type="match status" value="1"/>
</dbReference>
<keyword evidence="1" id="KW-0732">Signal</keyword>
<sequence length="100" mass="10769">MPTRRKIHRAFIASALSCALVTGGTASALAARVYVDGGTWDYGTNSTHVWSNYHHPSVRHATSAHGKFTAQSGCKGANQWANASAPQRPGVADQSYYRFC</sequence>
<dbReference type="AlphaFoldDB" id="A0A2N0X7L8"/>
<dbReference type="InterPro" id="IPR006540">
    <property type="entry name" value="Lactococcin_972"/>
</dbReference>
<feature type="signal peptide" evidence="1">
    <location>
        <begin position="1"/>
        <end position="30"/>
    </location>
</feature>
<name>A0A2N0X7L8_9CORY</name>
<dbReference type="OrthoDB" id="3432275at2"/>
<dbReference type="RefSeq" id="WP_101173556.1">
    <property type="nucleotide sequence ID" value="NZ_JAKRKB010000003.1"/>
</dbReference>
<dbReference type="EMBL" id="PJAF01000013">
    <property type="protein sequence ID" value="PKF68693.1"/>
    <property type="molecule type" value="Genomic_DNA"/>
</dbReference>
<gene>
    <name evidence="2" type="ORF">CXB45_05500</name>
</gene>
<comment type="caution">
    <text evidence="2">The sequence shown here is derived from an EMBL/GenBank/DDBJ whole genome shotgun (WGS) entry which is preliminary data.</text>
</comment>